<protein>
    <recommendedName>
        <fullName evidence="2">J domain-containing protein</fullName>
    </recommendedName>
</protein>
<feature type="compositionally biased region" description="Low complexity" evidence="1">
    <location>
        <begin position="1278"/>
        <end position="1289"/>
    </location>
</feature>
<feature type="region of interest" description="Disordered" evidence="1">
    <location>
        <begin position="1017"/>
        <end position="1036"/>
    </location>
</feature>
<feature type="region of interest" description="Disordered" evidence="1">
    <location>
        <begin position="1141"/>
        <end position="1196"/>
    </location>
</feature>
<dbReference type="SUPFAM" id="SSF46565">
    <property type="entry name" value="Chaperone J-domain"/>
    <property type="match status" value="1"/>
</dbReference>
<evidence type="ECO:0000313" key="3">
    <source>
        <dbReference type="EMBL" id="KAF7931124.1"/>
    </source>
</evidence>
<accession>A0A9P5I9C7</accession>
<reference evidence="3 4" key="1">
    <citation type="journal article" date="2020" name="Genome Biol. Evol.">
        <title>Comparative genomics of Sclerotiniaceae.</title>
        <authorList>
            <person name="Valero Jimenez C.A."/>
            <person name="Steentjes M."/>
            <person name="Scholten O.E."/>
            <person name="Van Kan J.A.L."/>
        </authorList>
    </citation>
    <scope>NUCLEOTIDE SEQUENCE [LARGE SCALE GENOMIC DNA]</scope>
    <source>
        <strain evidence="3 4">MUCL 94</strain>
    </source>
</reference>
<feature type="domain" description="J" evidence="2">
    <location>
        <begin position="1087"/>
        <end position="1150"/>
    </location>
</feature>
<feature type="compositionally biased region" description="Low complexity" evidence="1">
    <location>
        <begin position="676"/>
        <end position="686"/>
    </location>
</feature>
<name>A0A9P5I9C7_9HELO</name>
<feature type="compositionally biased region" description="Polar residues" evidence="1">
    <location>
        <begin position="1303"/>
        <end position="1320"/>
    </location>
</feature>
<feature type="region of interest" description="Disordered" evidence="1">
    <location>
        <begin position="1220"/>
        <end position="1439"/>
    </location>
</feature>
<keyword evidence="4" id="KW-1185">Reference proteome</keyword>
<evidence type="ECO:0000256" key="1">
    <source>
        <dbReference type="SAM" id="MobiDB-lite"/>
    </source>
</evidence>
<dbReference type="RefSeq" id="XP_038729404.1">
    <property type="nucleotide sequence ID" value="XM_038879848.1"/>
</dbReference>
<dbReference type="EMBL" id="RCSW01000021">
    <property type="protein sequence ID" value="KAF7931124.1"/>
    <property type="molecule type" value="Genomic_DNA"/>
</dbReference>
<evidence type="ECO:0000259" key="2">
    <source>
        <dbReference type="PROSITE" id="PS50076"/>
    </source>
</evidence>
<dbReference type="Proteomes" id="UP000710849">
    <property type="component" value="Unassembled WGS sequence"/>
</dbReference>
<dbReference type="InterPro" id="IPR036869">
    <property type="entry name" value="J_dom_sf"/>
</dbReference>
<feature type="compositionally biased region" description="Basic and acidic residues" evidence="1">
    <location>
        <begin position="1254"/>
        <end position="1268"/>
    </location>
</feature>
<dbReference type="PROSITE" id="PS50076">
    <property type="entry name" value="DNAJ_2"/>
    <property type="match status" value="1"/>
</dbReference>
<feature type="region of interest" description="Disordered" evidence="1">
    <location>
        <begin position="675"/>
        <end position="694"/>
    </location>
</feature>
<feature type="region of interest" description="Disordered" evidence="1">
    <location>
        <begin position="634"/>
        <end position="664"/>
    </location>
</feature>
<evidence type="ECO:0000313" key="4">
    <source>
        <dbReference type="Proteomes" id="UP000710849"/>
    </source>
</evidence>
<dbReference type="Gene3D" id="1.10.287.110">
    <property type="entry name" value="DnaJ domain"/>
    <property type="match status" value="1"/>
</dbReference>
<feature type="region of interest" description="Disordered" evidence="1">
    <location>
        <begin position="441"/>
        <end position="466"/>
    </location>
</feature>
<feature type="compositionally biased region" description="Low complexity" evidence="1">
    <location>
        <begin position="644"/>
        <end position="657"/>
    </location>
</feature>
<sequence length="1592" mass="179580">MDNNYKVDQRKLKNNCLKRLAHFFSNGENVRYNDGLMDPITILGAASSAIGIASFGVQLVQILRKYATDAGAAAQNLKATLRNIDAASVSFEYVNHFLEQETERLKLGQKATLNARGIRHIQGIADDCLKIFWRVEAWVLHKDVSNELELKVANRLNEYKEDVKFDPTRPSQLLKVDETSAKVRKLRESWIKRYLSPLQTHKLLQYATELHQLQASLNLLFTVISVRLNGPRSGPSSINAMYAAPYDMNSRGIEQVVGMRPEATNYTFHPRMNGYEPEHLINRFINQTDRKHLIPVASGIRYVDNRSTHIPQNFFQYPELNRRENTSFRRVIPPAVPDDPLNSVLKMNDGVESSFLQSQESKGKTNARFIHKSTTEYAVNSVNETLDAAKSYMAHHDAEARLKPELMSDIGNCEAKTYSDHFMLAGKTRDMDNLSTVAQQRRERLSPGASAQPWRPKVSSSNNQGIVPSRAFQAPSTNYQVGRNEASNVPKPLMGTNIIEVKDKTTDPRNKVGQSVPLQAPSLHTKQLQPEKTLNLKPNMSVLENLKQNPGSLHDTSEDLIDFGDNITTQQPMTAVAIDEVSQAQNLGSQAVQYDLLSGDLDEHRPGMIGELENSIMPKTCFYVTPPRDKIIPQSRAADASIETSSSSSTNRRSQQNIETNSVKIPKQRKELLFDNSNPNCSPSSNFTKLPTNYPASQISNPLSEFRCSEAGTNQPSKSKLSKHSFIKSGSFKHIFRRNNFAEDDIGRMIPEGTFLTAFFSKGQSYQQIPTVRNFKLRKSEIERMLSQTPQQDWWKEFCFLESAETASLTLVLKPQENYMKALISLKGVKKHSSRLWSRSEKGHIAIIINKPLTDLDMAPDFGLDCRSAPTRADTRDSSNGNALGLQQLGELISRAMDDRDCLYCAYTIHPALIETSFQSPDWVNTHKVKQHFSGRHILGRILELSKSSGTVIAELLDLTVPQQKQVQKIVDSNNEVNSSIIWTLAQLEVVYGKCLSPTSDGVLSITIYLVGASNESEDNTSRSEKSGWTMSSSSTLKDRGADYIQTTSSLKNVDFTKSLKSPPTTSLEFMTPALKTRNLCFRAPPSHREVLHIPTNANAAAIKKAYLLLRKASYPTSSPSDFYARRRFVTEAYRTLGAPNRREAYDREHNYNQPQPERQTIFPMLNNNPSARLKRTKSWDENYGDRDDVSDDESYNGRRHVSFAESPRISLRRRMGNPELYESNSHSSSDDEPPKRTHGVGRVPHRRFPQSLVKDRGRNSTYDDHPRHGLPRRYYRSRSPPLESSSSDNDSRSHSPLRTSFRGRNTTNPFMRKSTTYGPRTNPFARRSPARPSSPRSEASSDDSRLSSPEIGSLHQYNNQSAHSFAERASAPNRRPSNSPLRRAASVARPVSDSINWRQRYETNHKVPQPETFSGAYNDWSRSRRLQPPSPQPSPQLTSYNFASHQFLQEPVIPFDRRPAYYPDHYDGKSYNPYGSSGTDCADDNIVQQLLLEWTPAGEEAEAAAVQNTDENNHSNANRCFNNTYDTSSGVKSKSRHTVQEQVERTEIPDATKMNVKGGRRPMATVEDDAGDFSDFENPPFVPRRAMTNFF</sequence>
<feature type="compositionally biased region" description="Basic residues" evidence="1">
    <location>
        <begin position="1237"/>
        <end position="1249"/>
    </location>
</feature>
<dbReference type="InterPro" id="IPR001623">
    <property type="entry name" value="DnaJ_domain"/>
</dbReference>
<dbReference type="Pfam" id="PF00226">
    <property type="entry name" value="DnaJ"/>
    <property type="match status" value="1"/>
</dbReference>
<feature type="compositionally biased region" description="Polar residues" evidence="1">
    <location>
        <begin position="1027"/>
        <end position="1036"/>
    </location>
</feature>
<feature type="compositionally biased region" description="Basic and acidic residues" evidence="1">
    <location>
        <begin position="1141"/>
        <end position="1151"/>
    </location>
</feature>
<proteinExistence type="predicted"/>
<feature type="compositionally biased region" description="Low complexity" evidence="1">
    <location>
        <begin position="1326"/>
        <end position="1339"/>
    </location>
</feature>
<organism evidence="3 4">
    <name type="scientific">Botrytis byssoidea</name>
    <dbReference type="NCBI Taxonomy" id="139641"/>
    <lineage>
        <taxon>Eukaryota</taxon>
        <taxon>Fungi</taxon>
        <taxon>Dikarya</taxon>
        <taxon>Ascomycota</taxon>
        <taxon>Pezizomycotina</taxon>
        <taxon>Leotiomycetes</taxon>
        <taxon>Helotiales</taxon>
        <taxon>Sclerotiniaceae</taxon>
        <taxon>Botrytis</taxon>
    </lineage>
</organism>
<feature type="compositionally biased region" description="Basic and acidic residues" evidence="1">
    <location>
        <begin position="1178"/>
        <end position="1188"/>
    </location>
</feature>
<dbReference type="GeneID" id="62152921"/>
<feature type="compositionally biased region" description="Low complexity" evidence="1">
    <location>
        <begin position="1369"/>
        <end position="1387"/>
    </location>
</feature>
<gene>
    <name evidence="3" type="ORF">EAE97_009333</name>
</gene>
<comment type="caution">
    <text evidence="3">The sequence shown here is derived from an EMBL/GenBank/DDBJ whole genome shotgun (WGS) entry which is preliminary data.</text>
</comment>